<organism evidence="1">
    <name type="scientific">marine sediment metagenome</name>
    <dbReference type="NCBI Taxonomy" id="412755"/>
    <lineage>
        <taxon>unclassified sequences</taxon>
        <taxon>metagenomes</taxon>
        <taxon>ecological metagenomes</taxon>
    </lineage>
</organism>
<evidence type="ECO:0000313" key="1">
    <source>
        <dbReference type="EMBL" id="GAI13066.1"/>
    </source>
</evidence>
<gene>
    <name evidence="1" type="ORF">S06H3_15847</name>
</gene>
<proteinExistence type="predicted"/>
<dbReference type="AlphaFoldDB" id="X1M4S4"/>
<feature type="non-terminal residue" evidence="1">
    <location>
        <position position="1"/>
    </location>
</feature>
<name>X1M4S4_9ZZZZ</name>
<reference evidence="1" key="1">
    <citation type="journal article" date="2014" name="Front. Microbiol.">
        <title>High frequency of phylogenetically diverse reductive dehalogenase-homologous genes in deep subseafloor sedimentary metagenomes.</title>
        <authorList>
            <person name="Kawai M."/>
            <person name="Futagami T."/>
            <person name="Toyoda A."/>
            <person name="Takaki Y."/>
            <person name="Nishi S."/>
            <person name="Hori S."/>
            <person name="Arai W."/>
            <person name="Tsubouchi T."/>
            <person name="Morono Y."/>
            <person name="Uchiyama I."/>
            <person name="Ito T."/>
            <person name="Fujiyama A."/>
            <person name="Inagaki F."/>
            <person name="Takami H."/>
        </authorList>
    </citation>
    <scope>NUCLEOTIDE SEQUENCE</scope>
    <source>
        <strain evidence="1">Expedition CK06-06</strain>
    </source>
</reference>
<sequence>CGGARGRTTTCEATDAEVDPTEIYQDVHISAYAGKADLIKVGAYLRKYSEPEKVRLIFEYRDAGNRVLKFYDTGWFTGFWDPSWRLYEDERAIPATCIKVRIRLMWGYKKGGSNDNAMTDAYVQVHTIEEVITSESIVHSCNVKISYQLSSFAENNDLLTCPNCGMGLGVEGIRGSEEIVEEEEEITSVLITCAKCGSQLKLTISVSIPEKNTEQYCPVCGEPAD</sequence>
<accession>X1M4S4</accession>
<protein>
    <submittedName>
        <fullName evidence="1">Uncharacterized protein</fullName>
    </submittedName>
</protein>
<comment type="caution">
    <text evidence="1">The sequence shown here is derived from an EMBL/GenBank/DDBJ whole genome shotgun (WGS) entry which is preliminary data.</text>
</comment>
<dbReference type="EMBL" id="BARV01007812">
    <property type="protein sequence ID" value="GAI13066.1"/>
    <property type="molecule type" value="Genomic_DNA"/>
</dbReference>